<dbReference type="SMR" id="A0A0G2YHY5"/>
<evidence type="ECO:0000256" key="8">
    <source>
        <dbReference type="ARBA" id="ARBA00049204"/>
    </source>
</evidence>
<dbReference type="GO" id="GO:0004784">
    <property type="term" value="F:superoxide dismutase activity"/>
    <property type="evidence" value="ECO:0007669"/>
    <property type="project" value="UniProtKB-EC"/>
</dbReference>
<dbReference type="EC" id="1.15.1.1" evidence="9"/>
<evidence type="ECO:0000256" key="10">
    <source>
        <dbReference type="SAM" id="SignalP"/>
    </source>
</evidence>
<dbReference type="InterPro" id="IPR024134">
    <property type="entry name" value="SOD_Cu/Zn_/chaperone"/>
</dbReference>
<keyword evidence="7" id="KW-1015">Disulfide bond</keyword>
<evidence type="ECO:0000256" key="7">
    <source>
        <dbReference type="ARBA" id="ARBA00023157"/>
    </source>
</evidence>
<evidence type="ECO:0000256" key="9">
    <source>
        <dbReference type="RuleBase" id="RU000393"/>
    </source>
</evidence>
<comment type="catalytic activity">
    <reaction evidence="8 9">
        <text>2 superoxide + 2 H(+) = H2O2 + O2</text>
        <dbReference type="Rhea" id="RHEA:20696"/>
        <dbReference type="ChEBI" id="CHEBI:15378"/>
        <dbReference type="ChEBI" id="CHEBI:15379"/>
        <dbReference type="ChEBI" id="CHEBI:16240"/>
        <dbReference type="ChEBI" id="CHEBI:18421"/>
        <dbReference type="EC" id="1.15.1.1"/>
    </reaction>
</comment>
<evidence type="ECO:0000256" key="1">
    <source>
        <dbReference type="ARBA" id="ARBA00010457"/>
    </source>
</evidence>
<evidence type="ECO:0000313" key="12">
    <source>
        <dbReference type="EMBL" id="AKI87983.1"/>
    </source>
</evidence>
<sequence length="181" mass="19475">MNMISIFLLSVVALSTAYHGQDHGYMTASCNLYDPTSKNSVYGQLNLYQKYGSQEVLIRGRIYELSPGLHGFHVHAKGNVRQNCTSAGGHFNPFNDNHGAPYDAIRHVGDLGNVKANMFGVADIYIVDYWISLEGTSDRSILNRAIVIHAGVDDLGRGGDAGSLKTGNAGGRLGCCQIKAA</sequence>
<comment type="cofactor">
    <cofactor evidence="9">
        <name>Cu cation</name>
        <dbReference type="ChEBI" id="CHEBI:23378"/>
    </cofactor>
    <text evidence="9">Binds 1 copper ion per subunit.</text>
</comment>
<dbReference type="AlphaFoldDB" id="A0A0G2YHY5"/>
<evidence type="ECO:0000256" key="4">
    <source>
        <dbReference type="ARBA" id="ARBA00022862"/>
    </source>
</evidence>
<dbReference type="PROSITE" id="PS00332">
    <property type="entry name" value="SOD_CU_ZN_2"/>
    <property type="match status" value="1"/>
</dbReference>
<dbReference type="Gene3D" id="2.60.40.200">
    <property type="entry name" value="Superoxide dismutase, copper/zinc binding domain"/>
    <property type="match status" value="1"/>
</dbReference>
<keyword evidence="2 9" id="KW-0479">Metal-binding</keyword>
<evidence type="ECO:0000256" key="2">
    <source>
        <dbReference type="ARBA" id="ARBA00022723"/>
    </source>
</evidence>
<dbReference type="InterPro" id="IPR018152">
    <property type="entry name" value="SOD_Cu/Zn_BS"/>
</dbReference>
<dbReference type="CDD" id="cd00305">
    <property type="entry name" value="Cu-Zn_Superoxide_Dismutase"/>
    <property type="match status" value="1"/>
</dbReference>
<proteinExistence type="evidence at transcript level"/>
<dbReference type="PRINTS" id="PR00068">
    <property type="entry name" value="CUZNDISMTASE"/>
</dbReference>
<keyword evidence="4" id="KW-0049">Antioxidant</keyword>
<protein>
    <recommendedName>
        <fullName evidence="9">Superoxide dismutase [Cu-Zn]</fullName>
        <ecNumber evidence="9">1.15.1.1</ecNumber>
    </recommendedName>
</protein>
<evidence type="ECO:0000256" key="3">
    <source>
        <dbReference type="ARBA" id="ARBA00022833"/>
    </source>
</evidence>
<keyword evidence="5 9" id="KW-0560">Oxidoreductase</keyword>
<feature type="signal peptide" evidence="10">
    <location>
        <begin position="1"/>
        <end position="17"/>
    </location>
</feature>
<dbReference type="FunFam" id="2.60.40.200:FF:000013">
    <property type="entry name" value="Superoxide dismutase [Cu-Zn]"/>
    <property type="match status" value="1"/>
</dbReference>
<evidence type="ECO:0000256" key="5">
    <source>
        <dbReference type="ARBA" id="ARBA00023002"/>
    </source>
</evidence>
<name>A0A0G2YHY5_MYTCO</name>
<evidence type="ECO:0000256" key="6">
    <source>
        <dbReference type="ARBA" id="ARBA00023008"/>
    </source>
</evidence>
<organism evidence="12">
    <name type="scientific">Mytilus coruscus</name>
    <name type="common">Sea mussel</name>
    <dbReference type="NCBI Taxonomy" id="42192"/>
    <lineage>
        <taxon>Eukaryota</taxon>
        <taxon>Metazoa</taxon>
        <taxon>Spiralia</taxon>
        <taxon>Lophotrochozoa</taxon>
        <taxon>Mollusca</taxon>
        <taxon>Bivalvia</taxon>
        <taxon>Autobranchia</taxon>
        <taxon>Pteriomorphia</taxon>
        <taxon>Mytilida</taxon>
        <taxon>Mytiloidea</taxon>
        <taxon>Mytilidae</taxon>
        <taxon>Mytilinae</taxon>
        <taxon>Mytilus</taxon>
    </lineage>
</organism>
<keyword evidence="3 9" id="KW-0862">Zinc</keyword>
<dbReference type="PANTHER" id="PTHR10003">
    <property type="entry name" value="SUPEROXIDE DISMUTASE CU-ZN -RELATED"/>
    <property type="match status" value="1"/>
</dbReference>
<dbReference type="SUPFAM" id="SSF49329">
    <property type="entry name" value="Cu,Zn superoxide dismutase-like"/>
    <property type="match status" value="1"/>
</dbReference>
<reference evidence="12" key="1">
    <citation type="submission" date="2014-12" db="EMBL/GenBank/DDBJ databases">
        <title>Transcriptome and proteome analysis of Mytilus coruscus foot and byssus.</title>
        <authorList>
            <person name="Liao Z."/>
        </authorList>
    </citation>
    <scope>NUCLEOTIDE SEQUENCE</scope>
    <source>
        <tissue evidence="12">Holdfast</tissue>
    </source>
</reference>
<feature type="domain" description="Superoxide dismutase copper/zinc binding" evidence="11">
    <location>
        <begin position="41"/>
        <end position="178"/>
    </location>
</feature>
<feature type="chain" id="PRO_5005182410" description="Superoxide dismutase [Cu-Zn]" evidence="10">
    <location>
        <begin position="18"/>
        <end position="181"/>
    </location>
</feature>
<accession>A0A0G2YHY5</accession>
<dbReference type="InterPro" id="IPR001424">
    <property type="entry name" value="SOD_Cu_Zn_dom"/>
</dbReference>
<dbReference type="Pfam" id="PF00080">
    <property type="entry name" value="Sod_Cu"/>
    <property type="match status" value="1"/>
</dbReference>
<dbReference type="EMBL" id="KP322727">
    <property type="protein sequence ID" value="AKI87983.1"/>
    <property type="molecule type" value="mRNA"/>
</dbReference>
<comment type="similarity">
    <text evidence="1 9">Belongs to the Cu-Zn superoxide dismutase family.</text>
</comment>
<keyword evidence="6 9" id="KW-0186">Copper</keyword>
<comment type="cofactor">
    <cofactor evidence="9">
        <name>Zn(2+)</name>
        <dbReference type="ChEBI" id="CHEBI:29105"/>
    </cofactor>
    <text evidence="9">Binds 1 zinc ion per subunit.</text>
</comment>
<keyword evidence="10" id="KW-0732">Signal</keyword>
<dbReference type="InterPro" id="IPR036423">
    <property type="entry name" value="SOD-like_Cu/Zn_dom_sf"/>
</dbReference>
<comment type="function">
    <text evidence="9">Destroys radicals which are normally produced within the cells and which are toxic to biological systems.</text>
</comment>
<dbReference type="GO" id="GO:0005507">
    <property type="term" value="F:copper ion binding"/>
    <property type="evidence" value="ECO:0007669"/>
    <property type="project" value="InterPro"/>
</dbReference>
<evidence type="ECO:0000259" key="11">
    <source>
        <dbReference type="Pfam" id="PF00080"/>
    </source>
</evidence>